<proteinExistence type="evidence at transcript level"/>
<dbReference type="GO" id="GO:0003714">
    <property type="term" value="F:transcription corepressor activity"/>
    <property type="evidence" value="ECO:0000318"/>
    <property type="project" value="GO_Central"/>
</dbReference>
<dbReference type="PANTHER" id="PTHR13859:SF21">
    <property type="entry name" value="SANT DOMAIN-CONTAINING PROTEIN"/>
    <property type="match status" value="1"/>
</dbReference>
<dbReference type="EnsemblPlants" id="HORVU.MOREX.r3.7HG0731250.1">
    <property type="protein sequence ID" value="HORVU.MOREX.r3.7HG0731250.1"/>
    <property type="gene ID" value="HORVU.MOREX.r3.7HG0731250"/>
</dbReference>
<evidence type="ECO:0000313" key="8">
    <source>
        <dbReference type="EMBL" id="BAJ97093.1"/>
    </source>
</evidence>
<feature type="compositionally biased region" description="Polar residues" evidence="5">
    <location>
        <begin position="112"/>
        <end position="131"/>
    </location>
</feature>
<evidence type="ECO:0000313" key="10">
    <source>
        <dbReference type="Proteomes" id="UP000011116"/>
    </source>
</evidence>
<feature type="compositionally biased region" description="Basic residues" evidence="5">
    <location>
        <begin position="949"/>
        <end position="961"/>
    </location>
</feature>
<feature type="region of interest" description="Disordered" evidence="5">
    <location>
        <begin position="512"/>
        <end position="551"/>
    </location>
</feature>
<evidence type="ECO:0000313" key="9">
    <source>
        <dbReference type="EnsemblPlants" id="HORVU.MOREX.r3.7HG0731250.1"/>
    </source>
</evidence>
<dbReference type="Gramene" id="HORVU.MOREX.r3.7HG0731250.1">
    <property type="protein sequence ID" value="HORVU.MOREX.r3.7HG0731250.1"/>
    <property type="gene ID" value="HORVU.MOREX.r3.7HG0731250"/>
</dbReference>
<dbReference type="Gramene" id="HORVU.MOREX.r2.7HG0606770.1">
    <property type="protein sequence ID" value="HORVU.MOREX.r2.7HG0606770.1"/>
    <property type="gene ID" value="HORVU.MOREX.r2.7HG0606770"/>
</dbReference>
<keyword evidence="2" id="KW-0805">Transcription regulation</keyword>
<dbReference type="RefSeq" id="XP_044958690.1">
    <property type="nucleotide sequence ID" value="XM_045102755.1"/>
</dbReference>
<keyword evidence="4" id="KW-0539">Nucleus</keyword>
<feature type="compositionally biased region" description="Acidic residues" evidence="5">
    <location>
        <begin position="531"/>
        <end position="542"/>
    </location>
</feature>
<feature type="compositionally biased region" description="Polar residues" evidence="5">
    <location>
        <begin position="678"/>
        <end position="694"/>
    </location>
</feature>
<protein>
    <submittedName>
        <fullName evidence="8">Predicted protein</fullName>
    </submittedName>
</protein>
<dbReference type="EMBL" id="AK365890">
    <property type="protein sequence ID" value="BAJ97093.1"/>
    <property type="molecule type" value="mRNA"/>
</dbReference>
<feature type="region of interest" description="Disordered" evidence="5">
    <location>
        <begin position="87"/>
        <end position="153"/>
    </location>
</feature>
<feature type="compositionally biased region" description="Polar residues" evidence="5">
    <location>
        <begin position="626"/>
        <end position="636"/>
    </location>
</feature>
<feature type="compositionally biased region" description="Low complexity" evidence="5">
    <location>
        <begin position="922"/>
        <end position="931"/>
    </location>
</feature>
<evidence type="ECO:0000259" key="6">
    <source>
        <dbReference type="Pfam" id="PF24662"/>
    </source>
</evidence>
<name>F2DPS2_HORVV</name>
<comment type="subcellular location">
    <subcellularLocation>
        <location evidence="1">Nucleus</location>
    </subcellularLocation>
</comment>
<gene>
    <name evidence="9" type="primary">LOC123409883</name>
</gene>
<feature type="region of interest" description="Disordered" evidence="5">
    <location>
        <begin position="725"/>
        <end position="779"/>
    </location>
</feature>
<dbReference type="GeneID" id="123409883"/>
<evidence type="ECO:0000256" key="5">
    <source>
        <dbReference type="SAM" id="MobiDB-lite"/>
    </source>
</evidence>
<evidence type="ECO:0000256" key="3">
    <source>
        <dbReference type="ARBA" id="ARBA00023163"/>
    </source>
</evidence>
<feature type="compositionally biased region" description="Polar residues" evidence="5">
    <location>
        <begin position="750"/>
        <end position="767"/>
    </location>
</feature>
<dbReference type="Pfam" id="PF24662">
    <property type="entry name" value="DUF7650"/>
    <property type="match status" value="1"/>
</dbReference>
<reference evidence="9" key="4">
    <citation type="submission" date="2022-01" db="UniProtKB">
        <authorList>
            <consortium name="EnsemblPlants"/>
        </authorList>
    </citation>
    <scope>IDENTIFICATION</scope>
    <source>
        <strain evidence="9">subsp. vulgare</strain>
    </source>
</reference>
<feature type="region of interest" description="Disordered" evidence="5">
    <location>
        <begin position="614"/>
        <end position="694"/>
    </location>
</feature>
<evidence type="ECO:0000259" key="7">
    <source>
        <dbReference type="Pfam" id="PF25826"/>
    </source>
</evidence>
<dbReference type="SMR" id="F2DPS2"/>
<reference evidence="8" key="1">
    <citation type="journal article" date="2011" name="Plant Physiol.">
        <title>Comprehensive sequence analysis of 24,783 barley full-length cDNAs derived from 12 clone libraries.</title>
        <authorList>
            <person name="Matsumoto T."/>
            <person name="Tanaka T."/>
            <person name="Sakai H."/>
            <person name="Amano N."/>
            <person name="Kanamori H."/>
            <person name="Kurita K."/>
            <person name="Kikuta A."/>
            <person name="Kamiya K."/>
            <person name="Yamamoto M."/>
            <person name="Ikawa H."/>
            <person name="Fujii N."/>
            <person name="Hori K."/>
            <person name="Itoh T."/>
            <person name="Sato K."/>
        </authorList>
    </citation>
    <scope>NUCLEOTIDE SEQUENCE</scope>
    <source>
        <tissue evidence="8">Shoot and root</tissue>
    </source>
</reference>
<reference evidence="9" key="3">
    <citation type="submission" date="2020-10" db="EMBL/GenBank/DDBJ databases">
        <authorList>
            <person name="Scholz U."/>
            <person name="Mascher M."/>
            <person name="Fiebig A."/>
        </authorList>
    </citation>
    <scope>NUCLEOTIDE SEQUENCE [LARGE SCALE GENOMIC DNA]</scope>
    <source>
        <strain evidence="9">cv. Morex</strain>
    </source>
</reference>
<dbReference type="Pfam" id="PF25826">
    <property type="entry name" value="DUF7952"/>
    <property type="match status" value="1"/>
</dbReference>
<dbReference type="InterPro" id="IPR057712">
    <property type="entry name" value="DUF7952"/>
</dbReference>
<dbReference type="Proteomes" id="UP000011116">
    <property type="component" value="Chromosome 7H"/>
</dbReference>
<dbReference type="InterPro" id="IPR009057">
    <property type="entry name" value="Homeodomain-like_sf"/>
</dbReference>
<keyword evidence="10" id="KW-1185">Reference proteome</keyword>
<dbReference type="PANTHER" id="PTHR13859">
    <property type="entry name" value="ATROPHIN-RELATED"/>
    <property type="match status" value="1"/>
</dbReference>
<feature type="region of interest" description="Disordered" evidence="5">
    <location>
        <begin position="869"/>
        <end position="980"/>
    </location>
</feature>
<feature type="compositionally biased region" description="Basic and acidic residues" evidence="5">
    <location>
        <begin position="140"/>
        <end position="151"/>
    </location>
</feature>
<feature type="compositionally biased region" description="Basic and acidic residues" evidence="5">
    <location>
        <begin position="87"/>
        <end position="102"/>
    </location>
</feature>
<keyword evidence="3" id="KW-0804">Transcription</keyword>
<dbReference type="FunFam" id="1.10.10.60:FF:000374">
    <property type="entry name" value="Arginine-glutamic acid dipeptide repeat protein"/>
    <property type="match status" value="1"/>
</dbReference>
<organism evidence="8">
    <name type="scientific">Hordeum vulgare subsp. vulgare</name>
    <name type="common">Domesticated barley</name>
    <dbReference type="NCBI Taxonomy" id="112509"/>
    <lineage>
        <taxon>Eukaryota</taxon>
        <taxon>Viridiplantae</taxon>
        <taxon>Streptophyta</taxon>
        <taxon>Embryophyta</taxon>
        <taxon>Tracheophyta</taxon>
        <taxon>Spermatophyta</taxon>
        <taxon>Magnoliopsida</taxon>
        <taxon>Liliopsida</taxon>
        <taxon>Poales</taxon>
        <taxon>Poaceae</taxon>
        <taxon>BOP clade</taxon>
        <taxon>Pooideae</taxon>
        <taxon>Triticodae</taxon>
        <taxon>Triticeae</taxon>
        <taxon>Hordeinae</taxon>
        <taxon>Hordeum</taxon>
    </lineage>
</organism>
<accession>F2DPS2</accession>
<dbReference type="SUPFAM" id="SSF46689">
    <property type="entry name" value="Homeodomain-like"/>
    <property type="match status" value="1"/>
</dbReference>
<sequence>MDSLELEDSGEHQPSLEVSLASDVIYDDTPVCPCIGSEHQAEIPNLCTEDERQQLMTSSLGSVLPGFDYPVTVGLAIPVTWKPSKVRKEEEFERHHSSEIEARSISQDEDSPVTSVCPTSNDTSDRGSTYQDPHPMVPVDHLESGSERADDGNLNPCSTQEGLNFTSNPMMQQGEIDQFTPLPCASTSLWSGIEAECFLLGLYIFGKNLSLLSRFVGNKTIGDVLSYYYGKFYKRDAYRRWSDCRKARTRRCILGERIFTSWRQQEIISRLKSVILNEAHDSLVEIFKSFNDGHTSLEDFVFALKSTVGTEALVEAVGIGKKKRDLTGFILDPSKPNQVLSIHPDMPTGKDCSLLASEDIIKFLTGDFRRSKTRSNDLFWEAVWPRLLARGWHSEQPKDVSTTKNSLVFLVPGIKKFSRSKLTKGTHYFDSVSDVLKRVAADPILLDLEVGGLDNNVTAEQNGYDTDMQLNQDDPLDGNQELPRFTIIDTTLVQGQEPFRVRELRRLPADAKVRPVPSRQSRKVVTVSSSEESDADGQFSDDQEYRGQDTADVNDTEIFSVRNVNKETQVDSLQNMVTASCSDFPVNGHSSNGSGNKIDLTCLFEPKTKTERRKYLSPVSKRRKLSSCNNDQTSRRSFPFSKGVGSAKEKIKPLSTSSKPNIGDVSGNPQIKEKIKPLSTSSKPTVGDVSGNSQIKEKMKPLSTSSKPTVGDVSGNSQIKEKIKPLSTSSKPTVGDVSGNSHIKEKIKPLSTSSKPTVGDVSGNSEVKTVARCSTEKPREQIRGASNTLANYRLSEKMKVKKLYEDKSFERKVDALTEVHSKITMGETKFAKGARASSSVGQVKQETPLDSMTGAIVCVTLSDDDDCMMAEEAPSISSSDQVRDPEVAERPIAMIQPASSQPDVAPQADSRRHGTRNRPPTAKALEALALGLLGGKRKGEPKSPGTSRPPRRARKSSKKSVHTPTGSDTDKSSMDADAQG</sequence>
<dbReference type="AlphaFoldDB" id="F2DPS2"/>
<evidence type="ECO:0000256" key="4">
    <source>
        <dbReference type="ARBA" id="ARBA00023242"/>
    </source>
</evidence>
<dbReference type="GO" id="GO:0005634">
    <property type="term" value="C:nucleus"/>
    <property type="evidence" value="ECO:0000318"/>
    <property type="project" value="GO_Central"/>
</dbReference>
<dbReference type="OrthoDB" id="1939398at2759"/>
<reference evidence="10" key="2">
    <citation type="journal article" date="2012" name="Nature">
        <title>A physical, genetic and functional sequence assembly of the barley genome.</title>
        <authorList>
            <consortium name="The International Barley Genome Sequencing Consortium"/>
            <person name="Mayer K.F."/>
            <person name="Waugh R."/>
            <person name="Brown J.W."/>
            <person name="Schulman A."/>
            <person name="Langridge P."/>
            <person name="Platzer M."/>
            <person name="Fincher G.B."/>
            <person name="Muehlbauer G.J."/>
            <person name="Sato K."/>
            <person name="Close T.J."/>
            <person name="Wise R.P."/>
            <person name="Stein N."/>
        </authorList>
    </citation>
    <scope>NUCLEOTIDE SEQUENCE [LARGE SCALE GENOMIC DNA]</scope>
    <source>
        <strain evidence="10">cv. Morex</strain>
    </source>
</reference>
<dbReference type="InterPro" id="IPR056067">
    <property type="entry name" value="DUF7650"/>
</dbReference>
<feature type="domain" description="DUF7952" evidence="7">
    <location>
        <begin position="190"/>
        <end position="320"/>
    </location>
</feature>
<dbReference type="KEGG" id="hvg:123409883"/>
<evidence type="ECO:0000256" key="2">
    <source>
        <dbReference type="ARBA" id="ARBA00023015"/>
    </source>
</evidence>
<feature type="domain" description="DUF7650" evidence="6">
    <location>
        <begin position="358"/>
        <end position="443"/>
    </location>
</feature>
<evidence type="ECO:0000256" key="1">
    <source>
        <dbReference type="ARBA" id="ARBA00004123"/>
    </source>
</evidence>